<dbReference type="InterPro" id="IPR002220">
    <property type="entry name" value="DapA-like"/>
</dbReference>
<gene>
    <name evidence="3" type="ORF">DPPLL_06070</name>
</gene>
<evidence type="ECO:0000313" key="4">
    <source>
        <dbReference type="Proteomes" id="UP000830055"/>
    </source>
</evidence>
<keyword evidence="1 2" id="KW-0456">Lyase</keyword>
<accession>A0ABN6M029</accession>
<dbReference type="PIRSF" id="PIRSF001365">
    <property type="entry name" value="DHDPS"/>
    <property type="match status" value="1"/>
</dbReference>
<evidence type="ECO:0000256" key="1">
    <source>
        <dbReference type="ARBA" id="ARBA00023239"/>
    </source>
</evidence>
<evidence type="ECO:0000256" key="2">
    <source>
        <dbReference type="PIRNR" id="PIRNR001365"/>
    </source>
</evidence>
<dbReference type="Pfam" id="PF00701">
    <property type="entry name" value="DHDPS"/>
    <property type="match status" value="1"/>
</dbReference>
<dbReference type="PANTHER" id="PTHR12128:SF72">
    <property type="entry name" value="DIHYDRODIPICOLINATE SYNTHASE"/>
    <property type="match status" value="1"/>
</dbReference>
<dbReference type="Proteomes" id="UP000830055">
    <property type="component" value="Chromosome"/>
</dbReference>
<evidence type="ECO:0000313" key="3">
    <source>
        <dbReference type="EMBL" id="BDD86242.1"/>
    </source>
</evidence>
<name>A0ABN6M029_9BACT</name>
<sequence length="303" mass="32652">MSDHSFHGVFPYLVSPIGPSGDISEEVLTRLCDDLIKAGVHGLTPLGSTGEFAYLSWPQRRRIVEIVLAAAAGRVPVVAGVAATTIADAVSQAKAYEDLGCAGILAILEAYFPVTDEGVYRYFKAIADSVSLPVVLYTNPNFQRSDLSLPTIDRLSHIDNISYIKDASSNTGRLLSIINRVEGRMKIFAASAHIPACVMMIGGVGWMAGPACLAPRQSVELYNLCCRADWDNAMRLQRRLWGLNQAFARYNLAACIKGGLHLQGYPVGDPLPPQAPLSEEALEEVQRALHAIGALPEKTTSSS</sequence>
<organism evidence="3 4">
    <name type="scientific">Desulfofustis limnaeus</name>
    <dbReference type="NCBI Taxonomy" id="2740163"/>
    <lineage>
        <taxon>Bacteria</taxon>
        <taxon>Pseudomonadati</taxon>
        <taxon>Thermodesulfobacteriota</taxon>
        <taxon>Desulfobulbia</taxon>
        <taxon>Desulfobulbales</taxon>
        <taxon>Desulfocapsaceae</taxon>
        <taxon>Desulfofustis</taxon>
    </lineage>
</organism>
<dbReference type="RefSeq" id="WP_284153336.1">
    <property type="nucleotide sequence ID" value="NZ_AP025516.1"/>
</dbReference>
<dbReference type="InterPro" id="IPR013785">
    <property type="entry name" value="Aldolase_TIM"/>
</dbReference>
<dbReference type="PRINTS" id="PR00146">
    <property type="entry name" value="DHPICSNTHASE"/>
</dbReference>
<dbReference type="Gene3D" id="3.20.20.70">
    <property type="entry name" value="Aldolase class I"/>
    <property type="match status" value="1"/>
</dbReference>
<dbReference type="PANTHER" id="PTHR12128">
    <property type="entry name" value="DIHYDRODIPICOLINATE SYNTHASE"/>
    <property type="match status" value="1"/>
</dbReference>
<reference evidence="3 4" key="1">
    <citation type="submission" date="2022-01" db="EMBL/GenBank/DDBJ databases">
        <title>Desulfofustis limnae sp. nov., a novel mesophilic sulfate-reducing bacterium isolated from marsh soil.</title>
        <authorList>
            <person name="Watanabe M."/>
            <person name="Takahashi A."/>
            <person name="Kojima H."/>
            <person name="Fukui M."/>
        </authorList>
    </citation>
    <scope>NUCLEOTIDE SEQUENCE [LARGE SCALE GENOMIC DNA]</scope>
    <source>
        <strain evidence="3 4">PPLL</strain>
    </source>
</reference>
<comment type="similarity">
    <text evidence="2">Belongs to the DapA family.</text>
</comment>
<proteinExistence type="inferred from homology"/>
<dbReference type="EMBL" id="AP025516">
    <property type="protein sequence ID" value="BDD86242.1"/>
    <property type="molecule type" value="Genomic_DNA"/>
</dbReference>
<dbReference type="CDD" id="cd00408">
    <property type="entry name" value="DHDPS-like"/>
    <property type="match status" value="1"/>
</dbReference>
<dbReference type="SMART" id="SM01130">
    <property type="entry name" value="DHDPS"/>
    <property type="match status" value="1"/>
</dbReference>
<keyword evidence="4" id="KW-1185">Reference proteome</keyword>
<protein>
    <submittedName>
        <fullName evidence="3">Dihydrodipicolinate synthase family protein</fullName>
    </submittedName>
</protein>
<dbReference type="SUPFAM" id="SSF51569">
    <property type="entry name" value="Aldolase"/>
    <property type="match status" value="1"/>
</dbReference>